<evidence type="ECO:0000256" key="9">
    <source>
        <dbReference type="RuleBase" id="RU000672"/>
    </source>
</evidence>
<dbReference type="FunFam" id="3.10.450.40:FF:000018">
    <property type="entry name" value="Amine oxidase"/>
    <property type="match status" value="1"/>
</dbReference>
<feature type="chain" id="PRO_5003771940" description="Amine oxidase" evidence="10">
    <location>
        <begin position="21"/>
        <end position="804"/>
    </location>
</feature>
<dbReference type="EC" id="1.4.3.-" evidence="9"/>
<evidence type="ECO:0000256" key="8">
    <source>
        <dbReference type="PIRSR" id="PIRSR600269-51"/>
    </source>
</evidence>
<protein>
    <recommendedName>
        <fullName evidence="9">Amine oxidase</fullName>
        <ecNumber evidence="9">1.4.3.-</ecNumber>
    </recommendedName>
</protein>
<keyword evidence="15" id="KW-1185">Reference proteome</keyword>
<dbReference type="PRINTS" id="PR00766">
    <property type="entry name" value="CUDAOXIDASE"/>
</dbReference>
<dbReference type="PANTHER" id="PTHR10638">
    <property type="entry name" value="COPPER AMINE OXIDASE"/>
    <property type="match status" value="1"/>
</dbReference>
<accession>J3KJQ0</accession>
<evidence type="ECO:0000256" key="1">
    <source>
        <dbReference type="ARBA" id="ARBA00001935"/>
    </source>
</evidence>
<proteinExistence type="inferred from homology"/>
<evidence type="ECO:0000256" key="4">
    <source>
        <dbReference type="ARBA" id="ARBA00022772"/>
    </source>
</evidence>
<evidence type="ECO:0000256" key="3">
    <source>
        <dbReference type="ARBA" id="ARBA00022723"/>
    </source>
</evidence>
<dbReference type="SUPFAM" id="SSF49998">
    <property type="entry name" value="Amine oxidase catalytic domain"/>
    <property type="match status" value="1"/>
</dbReference>
<dbReference type="EMBL" id="GG704911">
    <property type="protein sequence ID" value="EAS36326.3"/>
    <property type="molecule type" value="Genomic_DNA"/>
</dbReference>
<evidence type="ECO:0000256" key="2">
    <source>
        <dbReference type="ARBA" id="ARBA00007983"/>
    </source>
</evidence>
<evidence type="ECO:0000259" key="11">
    <source>
        <dbReference type="Pfam" id="PF01179"/>
    </source>
</evidence>
<name>J3KJQ0_COCIM</name>
<comment type="PTM">
    <text evidence="8 9">Topaquinone (TPQ) is generated by copper-dependent autoxidation of a specific tyrosyl residue.</text>
</comment>
<evidence type="ECO:0000256" key="6">
    <source>
        <dbReference type="ARBA" id="ARBA00023008"/>
    </source>
</evidence>
<dbReference type="InterPro" id="IPR015328">
    <property type="entry name" value="DUF1965"/>
</dbReference>
<comment type="similarity">
    <text evidence="2 9">Belongs to the copper/topaquinone oxidase family.</text>
</comment>
<evidence type="ECO:0000256" key="10">
    <source>
        <dbReference type="SAM" id="SignalP"/>
    </source>
</evidence>
<dbReference type="InterPro" id="IPR015798">
    <property type="entry name" value="Cu_amine_oxidase_C"/>
</dbReference>
<comment type="cofactor">
    <cofactor evidence="9">
        <name>Cu cation</name>
        <dbReference type="ChEBI" id="CHEBI:23378"/>
    </cofactor>
    <text evidence="9">Contains 1 topaquinone per subunit.</text>
</comment>
<feature type="active site" description="Schiff-base intermediate with substrate; via topaquinone" evidence="7">
    <location>
        <position position="483"/>
    </location>
</feature>
<keyword evidence="3 9" id="KW-0479">Metal-binding</keyword>
<dbReference type="InParanoid" id="J3KJQ0"/>
<reference evidence="15" key="1">
    <citation type="journal article" date="2009" name="Genome Res.">
        <title>Comparative genomic analyses of the human fungal pathogens Coccidioides and their relatives.</title>
        <authorList>
            <person name="Sharpton T.J."/>
            <person name="Stajich J.E."/>
            <person name="Rounsley S.D."/>
            <person name="Gardner M.J."/>
            <person name="Wortman J.R."/>
            <person name="Jordar V.S."/>
            <person name="Maiti R."/>
            <person name="Kodira C.D."/>
            <person name="Neafsey D.E."/>
            <person name="Zeng Q."/>
            <person name="Hung C.-Y."/>
            <person name="McMahan C."/>
            <person name="Muszewska A."/>
            <person name="Grynberg M."/>
            <person name="Mandel M.A."/>
            <person name="Kellner E.M."/>
            <person name="Barker B.M."/>
            <person name="Galgiani J.N."/>
            <person name="Orbach M.J."/>
            <person name="Kirkland T.N."/>
            <person name="Cole G.T."/>
            <person name="Henn M.R."/>
            <person name="Birren B.W."/>
            <person name="Taylor J.W."/>
        </authorList>
    </citation>
    <scope>NUCLEOTIDE SEQUENCE [LARGE SCALE GENOMIC DNA]</scope>
    <source>
        <strain evidence="15">RS</strain>
    </source>
</reference>
<keyword evidence="5 9" id="KW-0560">Oxidoreductase</keyword>
<keyword evidence="10" id="KW-0732">Signal</keyword>
<dbReference type="Pfam" id="PF02727">
    <property type="entry name" value="Cu_amine_oxidN2"/>
    <property type="match status" value="1"/>
</dbReference>
<organism evidence="14 15">
    <name type="scientific">Coccidioides immitis (strain RS)</name>
    <name type="common">Valley fever fungus</name>
    <dbReference type="NCBI Taxonomy" id="246410"/>
    <lineage>
        <taxon>Eukaryota</taxon>
        <taxon>Fungi</taxon>
        <taxon>Dikarya</taxon>
        <taxon>Ascomycota</taxon>
        <taxon>Pezizomycotina</taxon>
        <taxon>Eurotiomycetes</taxon>
        <taxon>Eurotiomycetidae</taxon>
        <taxon>Onygenales</taxon>
        <taxon>Onygenaceae</taxon>
        <taxon>Coccidioides</taxon>
    </lineage>
</organism>
<keyword evidence="6 9" id="KW-0186">Copper</keyword>
<dbReference type="AlphaFoldDB" id="J3KJQ0"/>
<dbReference type="GO" id="GO:0005886">
    <property type="term" value="C:plasma membrane"/>
    <property type="evidence" value="ECO:0007669"/>
    <property type="project" value="TreeGrafter"/>
</dbReference>
<gene>
    <name evidence="14" type="ORF">CIMG_01680</name>
</gene>
<evidence type="ECO:0000313" key="15">
    <source>
        <dbReference type="Proteomes" id="UP000001261"/>
    </source>
</evidence>
<dbReference type="GeneID" id="4567125"/>
<dbReference type="GO" id="GO:0009308">
    <property type="term" value="P:amine metabolic process"/>
    <property type="evidence" value="ECO:0007669"/>
    <property type="project" value="UniProtKB-UniRule"/>
</dbReference>
<dbReference type="InterPro" id="IPR000269">
    <property type="entry name" value="Cu_amine_oxidase"/>
</dbReference>
<dbReference type="Pfam" id="PF09248">
    <property type="entry name" value="DUF1965"/>
    <property type="match status" value="1"/>
</dbReference>
<dbReference type="STRING" id="246410.J3KJQ0"/>
<evidence type="ECO:0000259" key="13">
    <source>
        <dbReference type="Pfam" id="PF09248"/>
    </source>
</evidence>
<dbReference type="VEuPathDB" id="FungiDB:CIMG_01680"/>
<feature type="modified residue" description="2',4',5'-topaquinone" evidence="8">
    <location>
        <position position="483"/>
    </location>
</feature>
<dbReference type="OMA" id="PYNSQDV"/>
<dbReference type="InterPro" id="IPR015800">
    <property type="entry name" value="Cu_amine_oxidase_N2"/>
</dbReference>
<dbReference type="GO" id="GO:0048038">
    <property type="term" value="F:quinone binding"/>
    <property type="evidence" value="ECO:0007669"/>
    <property type="project" value="InterPro"/>
</dbReference>
<evidence type="ECO:0000256" key="5">
    <source>
        <dbReference type="ARBA" id="ARBA00023002"/>
    </source>
</evidence>
<dbReference type="PANTHER" id="PTHR10638:SF20">
    <property type="entry name" value="AMINE OXIDASE"/>
    <property type="match status" value="1"/>
</dbReference>
<evidence type="ECO:0000256" key="7">
    <source>
        <dbReference type="PIRSR" id="PIRSR600269-50"/>
    </source>
</evidence>
<feature type="domain" description="DUF1965" evidence="13">
    <location>
        <begin position="250"/>
        <end position="317"/>
    </location>
</feature>
<feature type="signal peptide" evidence="10">
    <location>
        <begin position="1"/>
        <end position="20"/>
    </location>
</feature>
<dbReference type="Gene3D" id="2.70.98.20">
    <property type="entry name" value="Copper amine oxidase, catalytic domain"/>
    <property type="match status" value="1"/>
</dbReference>
<dbReference type="Proteomes" id="UP000001261">
    <property type="component" value="Unassembled WGS sequence"/>
</dbReference>
<dbReference type="Pfam" id="PF01179">
    <property type="entry name" value="Cu_amine_oxid"/>
    <property type="match status" value="1"/>
</dbReference>
<dbReference type="InterPro" id="IPR016182">
    <property type="entry name" value="Cu_amine_oxidase_N-reg"/>
</dbReference>
<feature type="domain" description="Copper amine oxidase N2-terminal" evidence="12">
    <location>
        <begin position="75"/>
        <end position="156"/>
    </location>
</feature>
<sequence length="804" mass="90179">MQLAVYFLAAAAAIGSSTFAFPWFRDPCAAGFASLPHGNRQNRKEDASPEICQYDKEDNTKAPLKNIFSALDGNEIAAVTSFLHKQRELNLTAAVKATSWDNTIDLVELLQPNKSDALPYLNGDGPAPDRYARVGIQFKATEEPYIQDYMVGPLPVSHRTKLQPLNYLYNKGVGKQRIYHADINEEVAFYAKIGASVADITLDLWNGTFMGLPNDTVFVKGFEPLQIGNQSVITWLQFWSYPIGTIDDRASVLPLGLHTKINIAGRDPSKWSVLGWYYNGNFYKTTEAFRKAYFSPGFQKRGANVDGLWAQLMRDGEPRPRDTLVAPVQVQPQGRRFGVDVKEKYIEWMGFSLYIGFTRDTGIRLFDVRYNGERIVYELGLEEALSHYASDEPMQSGVAFLDSLEGFGRVSYELVQGYDCPSDATFLNTSYFTNEETRTHANSICLFEMDSGHPLQRYASSNTVSVTKSLVFTIRSISAVGNYDFIFDYEFFLDGSIHVTVRLSGYIQASYWAHSGDYGFRIRDNLSGSMHDHVISYKLDMDVNGTANSLLKTTVVPTRERYPWSDGELVNTMKLEKSFIDNERLSKLNWAPNSATTYTVVNKDAKNIYGEYRGYRVSPVTSSTTYLTVQNSESLKRSGGWATHNLYALKRKDTEPHSTSSYNNLDVGDPVIDFNKFFDGESLDQEDLVLYFNLGMHHIPDTSDLPNTVTTTAVSSMGIIPQNFHLENPSRATRQQIRLTFEEGKASQAEIFGSSHATCTFDMKNVKPNLAGYKGDIVVPKFPFLSTNVSFAPTRLGSQTRPGS</sequence>
<comment type="cofactor">
    <cofactor evidence="1">
        <name>Cu cation</name>
        <dbReference type="ChEBI" id="CHEBI:23378"/>
    </cofactor>
</comment>
<reference evidence="15" key="2">
    <citation type="journal article" date="2010" name="Genome Res.">
        <title>Population genomic sequencing of Coccidioides fungi reveals recent hybridization and transposon control.</title>
        <authorList>
            <person name="Neafsey D.E."/>
            <person name="Barker B.M."/>
            <person name="Sharpton T.J."/>
            <person name="Stajich J.E."/>
            <person name="Park D.J."/>
            <person name="Whiston E."/>
            <person name="Hung C.-Y."/>
            <person name="McMahan C."/>
            <person name="White J."/>
            <person name="Sykes S."/>
            <person name="Heiman D."/>
            <person name="Young S."/>
            <person name="Zeng Q."/>
            <person name="Abouelleil A."/>
            <person name="Aftuck L."/>
            <person name="Bessette D."/>
            <person name="Brown A."/>
            <person name="FitzGerald M."/>
            <person name="Lui A."/>
            <person name="Macdonald J.P."/>
            <person name="Priest M."/>
            <person name="Orbach M.J."/>
            <person name="Galgiani J.N."/>
            <person name="Kirkland T.N."/>
            <person name="Cole G.T."/>
            <person name="Birren B.W."/>
            <person name="Henn M.R."/>
            <person name="Taylor J.W."/>
            <person name="Rounsley S.D."/>
        </authorList>
    </citation>
    <scope>GENOME REANNOTATION</scope>
    <source>
        <strain evidence="15">RS</strain>
    </source>
</reference>
<feature type="active site" description="Proton acceptor" evidence="7">
    <location>
        <position position="402"/>
    </location>
</feature>
<dbReference type="GO" id="GO:0005507">
    <property type="term" value="F:copper ion binding"/>
    <property type="evidence" value="ECO:0007669"/>
    <property type="project" value="InterPro"/>
</dbReference>
<dbReference type="RefSeq" id="XP_001247909.2">
    <property type="nucleotide sequence ID" value="XM_001247908.2"/>
</dbReference>
<keyword evidence="4 7" id="KW-0801">TPQ</keyword>
<dbReference type="InterPro" id="IPR036460">
    <property type="entry name" value="Cu_amine_oxidase_C_sf"/>
</dbReference>
<dbReference type="SUPFAM" id="SSF54416">
    <property type="entry name" value="Amine oxidase N-terminal region"/>
    <property type="match status" value="2"/>
</dbReference>
<dbReference type="GO" id="GO:0008131">
    <property type="term" value="F:primary methylamine oxidase activity"/>
    <property type="evidence" value="ECO:0007669"/>
    <property type="project" value="InterPro"/>
</dbReference>
<dbReference type="Gene3D" id="3.10.450.40">
    <property type="match status" value="2"/>
</dbReference>
<dbReference type="KEGG" id="cim:CIMG_01680"/>
<evidence type="ECO:0000313" key="14">
    <source>
        <dbReference type="EMBL" id="EAS36326.3"/>
    </source>
</evidence>
<dbReference type="OrthoDB" id="3341590at2759"/>
<evidence type="ECO:0000259" key="12">
    <source>
        <dbReference type="Pfam" id="PF02727"/>
    </source>
</evidence>
<feature type="domain" description="Copper amine oxidase catalytic" evidence="11">
    <location>
        <begin position="328"/>
        <end position="730"/>
    </location>
</feature>